<evidence type="ECO:0000313" key="13">
    <source>
        <dbReference type="EMBL" id="QPJ66470.1"/>
    </source>
</evidence>
<reference evidence="14" key="1">
    <citation type="submission" date="2020-02" db="EMBL/GenBank/DDBJ databases">
        <title>Genomic and physiological characterization of two novel Nitrospinaceae genera.</title>
        <authorList>
            <person name="Mueller A.J."/>
            <person name="Jung M.-Y."/>
            <person name="Strachan C.R."/>
            <person name="Herbold C.W."/>
            <person name="Kirkegaard R.H."/>
            <person name="Daims H."/>
        </authorList>
    </citation>
    <scope>NUCLEOTIDE SEQUENCE [LARGE SCALE GENOMIC DNA]</scope>
</reference>
<dbReference type="EMBL" id="CP048620">
    <property type="protein sequence ID" value="QPJ66470.1"/>
    <property type="molecule type" value="Genomic_DNA"/>
</dbReference>
<dbReference type="Gene3D" id="2.170.130.10">
    <property type="entry name" value="TonB-dependent receptor, plug domain"/>
    <property type="match status" value="1"/>
</dbReference>
<evidence type="ECO:0000256" key="4">
    <source>
        <dbReference type="ARBA" id="ARBA00022496"/>
    </source>
</evidence>
<dbReference type="GO" id="GO:0015344">
    <property type="term" value="F:siderophore uptake transmembrane transporter activity"/>
    <property type="evidence" value="ECO:0007669"/>
    <property type="project" value="TreeGrafter"/>
</dbReference>
<gene>
    <name evidence="13" type="ORF">G3M78_14120</name>
</gene>
<proteinExistence type="inferred from homology"/>
<dbReference type="Pfam" id="PF00593">
    <property type="entry name" value="TonB_dep_Rec_b-barrel"/>
    <property type="match status" value="1"/>
</dbReference>
<keyword evidence="13" id="KW-0675">Receptor</keyword>
<dbReference type="InterPro" id="IPR039426">
    <property type="entry name" value="TonB-dep_rcpt-like"/>
</dbReference>
<name>A0A7T0G4G5_9BACT</name>
<evidence type="ECO:0000259" key="12">
    <source>
        <dbReference type="SMART" id="SM00965"/>
    </source>
</evidence>
<evidence type="ECO:0000256" key="7">
    <source>
        <dbReference type="ARBA" id="ARBA00023077"/>
    </source>
</evidence>
<dbReference type="InterPro" id="IPR011662">
    <property type="entry name" value="Secretin/TonB_short_N"/>
</dbReference>
<evidence type="ECO:0000256" key="2">
    <source>
        <dbReference type="ARBA" id="ARBA00022448"/>
    </source>
</evidence>
<organism evidence="13 14">
    <name type="scientific">Candidatus Nitrohelix vancouverensis</name>
    <dbReference type="NCBI Taxonomy" id="2705534"/>
    <lineage>
        <taxon>Bacteria</taxon>
        <taxon>Pseudomonadati</taxon>
        <taxon>Nitrospinota/Tectimicrobiota group</taxon>
        <taxon>Nitrospinota</taxon>
        <taxon>Nitrospinia</taxon>
        <taxon>Nitrospinales</taxon>
        <taxon>Nitrospinaceae</taxon>
        <taxon>Candidatus Nitrohelix</taxon>
    </lineage>
</organism>
<keyword evidence="8 10" id="KW-0472">Membrane</keyword>
<keyword evidence="5 10" id="KW-0812">Transmembrane</keyword>
<evidence type="ECO:0000256" key="11">
    <source>
        <dbReference type="RuleBase" id="RU003357"/>
    </source>
</evidence>
<dbReference type="InterPro" id="IPR036942">
    <property type="entry name" value="Beta-barrel_TonB_sf"/>
</dbReference>
<evidence type="ECO:0000256" key="1">
    <source>
        <dbReference type="ARBA" id="ARBA00004571"/>
    </source>
</evidence>
<dbReference type="GO" id="GO:0044718">
    <property type="term" value="P:siderophore transmembrane transport"/>
    <property type="evidence" value="ECO:0007669"/>
    <property type="project" value="TreeGrafter"/>
</dbReference>
<dbReference type="SMART" id="SM00965">
    <property type="entry name" value="STN"/>
    <property type="match status" value="1"/>
</dbReference>
<keyword evidence="6" id="KW-0408">Iron</keyword>
<evidence type="ECO:0000256" key="5">
    <source>
        <dbReference type="ARBA" id="ARBA00022692"/>
    </source>
</evidence>
<dbReference type="PROSITE" id="PS52016">
    <property type="entry name" value="TONB_DEPENDENT_REC_3"/>
    <property type="match status" value="1"/>
</dbReference>
<dbReference type="Pfam" id="PF07660">
    <property type="entry name" value="STN"/>
    <property type="match status" value="1"/>
</dbReference>
<accession>A0A7T0G4G5</accession>
<evidence type="ECO:0000256" key="3">
    <source>
        <dbReference type="ARBA" id="ARBA00022452"/>
    </source>
</evidence>
<keyword evidence="7 11" id="KW-0798">TonB box</keyword>
<dbReference type="InterPro" id="IPR012910">
    <property type="entry name" value="Plug_dom"/>
</dbReference>
<dbReference type="InterPro" id="IPR037066">
    <property type="entry name" value="Plug_dom_sf"/>
</dbReference>
<keyword evidence="2 10" id="KW-0813">Transport</keyword>
<protein>
    <submittedName>
        <fullName evidence="13">TonB-dependent receptor</fullName>
    </submittedName>
</protein>
<evidence type="ECO:0000256" key="6">
    <source>
        <dbReference type="ARBA" id="ARBA00023004"/>
    </source>
</evidence>
<dbReference type="AlphaFoldDB" id="A0A7T0G4G5"/>
<evidence type="ECO:0000313" key="14">
    <source>
        <dbReference type="Proteomes" id="UP000594464"/>
    </source>
</evidence>
<keyword evidence="3 10" id="KW-1134">Transmembrane beta strand</keyword>
<keyword evidence="4" id="KW-0410">Iron transport</keyword>
<dbReference type="KEGG" id="nva:G3M78_14120"/>
<dbReference type="Proteomes" id="UP000594464">
    <property type="component" value="Chromosome"/>
</dbReference>
<comment type="subcellular location">
    <subcellularLocation>
        <location evidence="1 10">Cell outer membrane</location>
        <topology evidence="1 10">Multi-pass membrane protein</topology>
    </subcellularLocation>
</comment>
<dbReference type="Pfam" id="PF07715">
    <property type="entry name" value="Plug"/>
    <property type="match status" value="1"/>
</dbReference>
<keyword evidence="9 10" id="KW-0998">Cell outer membrane</keyword>
<comment type="similarity">
    <text evidence="10 11">Belongs to the TonB-dependent receptor family.</text>
</comment>
<dbReference type="CDD" id="cd01347">
    <property type="entry name" value="ligand_gated_channel"/>
    <property type="match status" value="1"/>
</dbReference>
<dbReference type="PANTHER" id="PTHR30069:SF42">
    <property type="entry name" value="FERRIC AEROBACTIN RECEPTOR"/>
    <property type="match status" value="1"/>
</dbReference>
<feature type="domain" description="Secretin/TonB short N-terminal" evidence="12">
    <location>
        <begin position="55"/>
        <end position="106"/>
    </location>
</feature>
<sequence>MSFWLGASFSESAYADEGDGKSLHSAFQDSKQASYNIIAGPLASALNQFADQNGLTLAYDSSLVEGLRTQGISGKFTKDEVLSQLLQGSGLDFEITGNHILKLKKLNGQGAELRLDGVSVTARRVKTSISSIPESITIIDQDQIEQQARLSSDINDLLGKTVPGVTLDPESNFDLVQIRGRSALVLIDGVPQNTLLRDVGINLQTVDINAVERIEVVRGASATYGFGAQGGIINIITKRASSEEPVFTSRVGLGFSAAHVDSSLSKKLYQDVSGTDGKLDYLFNFGFEDRDGAYDATGKRTLNFGYENKYFNLGGSLGYQLTDDQSTRLNFNYFRQDPDKAITAANGVFGFKRADAKILDSSGLALPVDEAYRHNININAQYSHQNIGGNQFNMTYFFQEFEDRRAQNGLGTTDSRLGARFNVISPLSVVSGLTMNWGVDLLRYEDVEKCYGSGIGDFCSSTGLVLVPETTQDSVAVYGQWDLPVENFNFSFGVRHEEFFVGIESVSLADRTDYPGKAFHGGDITYNSTLFNAGVVYHIDDQMNVFAGFSQGFDVSQVGRATFNATSAGSLDPQPATTDQYEMGLRSSHGWGRFEASMFYSDSELAASLTQVATNQPFINTRQPQKIWGVELVIDSNPIGNWTFGGVGTYQDGEVSKVSGSDPLGSEYIAVPRGTAYAQYTPYPWWTNRFQVLYSSQRKPFSDSDTTYGNGNVDDFFTADFSAGFTTPYGQVDLGVENMFNALYYAPSQAQARNSNSSYYAAQGTTVSMTYTTKW</sequence>
<dbReference type="PANTHER" id="PTHR30069">
    <property type="entry name" value="TONB-DEPENDENT OUTER MEMBRANE RECEPTOR"/>
    <property type="match status" value="1"/>
</dbReference>
<keyword evidence="4" id="KW-0406">Ion transport</keyword>
<dbReference type="SUPFAM" id="SSF56935">
    <property type="entry name" value="Porins"/>
    <property type="match status" value="1"/>
</dbReference>
<evidence type="ECO:0000256" key="10">
    <source>
        <dbReference type="PROSITE-ProRule" id="PRU01360"/>
    </source>
</evidence>
<dbReference type="Gene3D" id="3.55.50.30">
    <property type="match status" value="1"/>
</dbReference>
<evidence type="ECO:0000256" key="9">
    <source>
        <dbReference type="ARBA" id="ARBA00023237"/>
    </source>
</evidence>
<dbReference type="Gene3D" id="2.40.170.20">
    <property type="entry name" value="TonB-dependent receptor, beta-barrel domain"/>
    <property type="match status" value="1"/>
</dbReference>
<dbReference type="InterPro" id="IPR000531">
    <property type="entry name" value="Beta-barrel_TonB"/>
</dbReference>
<dbReference type="GO" id="GO:0009279">
    <property type="term" value="C:cell outer membrane"/>
    <property type="evidence" value="ECO:0007669"/>
    <property type="project" value="UniProtKB-SubCell"/>
</dbReference>
<evidence type="ECO:0000256" key="8">
    <source>
        <dbReference type="ARBA" id="ARBA00023136"/>
    </source>
</evidence>